<gene>
    <name evidence="2" type="ORF">K8V91_09825</name>
</gene>
<sequence length="82" mass="8899">MKEATGELNMTVVTVVAIAAVAAFFYAFVWPSIQNSIENNTRCASAQNCQCDGDSCECTYYDDENKPQTITCPNNDTTGSKS</sequence>
<keyword evidence="1" id="KW-0812">Transmembrane</keyword>
<organism evidence="2 3">
    <name type="scientific">Thomasclavelia spiroformis</name>
    <dbReference type="NCBI Taxonomy" id="29348"/>
    <lineage>
        <taxon>Bacteria</taxon>
        <taxon>Bacillati</taxon>
        <taxon>Bacillota</taxon>
        <taxon>Erysipelotrichia</taxon>
        <taxon>Erysipelotrichales</taxon>
        <taxon>Coprobacillaceae</taxon>
        <taxon>Thomasclavelia</taxon>
    </lineage>
</organism>
<reference evidence="2" key="1">
    <citation type="journal article" date="2021" name="PeerJ">
        <title>Extensive microbial diversity within the chicken gut microbiome revealed by metagenomics and culture.</title>
        <authorList>
            <person name="Gilroy R."/>
            <person name="Ravi A."/>
            <person name="Getino M."/>
            <person name="Pursley I."/>
            <person name="Horton D.L."/>
            <person name="Alikhan N.F."/>
            <person name="Baker D."/>
            <person name="Gharbi K."/>
            <person name="Hall N."/>
            <person name="Watson M."/>
            <person name="Adriaenssens E.M."/>
            <person name="Foster-Nyarko E."/>
            <person name="Jarju S."/>
            <person name="Secka A."/>
            <person name="Antonio M."/>
            <person name="Oren A."/>
            <person name="Chaudhuri R.R."/>
            <person name="La Ragione R."/>
            <person name="Hildebrand F."/>
            <person name="Pallen M.J."/>
        </authorList>
    </citation>
    <scope>NUCLEOTIDE SEQUENCE</scope>
    <source>
        <strain evidence="2">CHK193-16274</strain>
    </source>
</reference>
<dbReference type="EMBL" id="DYWV01000340">
    <property type="protein sequence ID" value="HJF41211.1"/>
    <property type="molecule type" value="Genomic_DNA"/>
</dbReference>
<evidence type="ECO:0000313" key="2">
    <source>
        <dbReference type="EMBL" id="HJF41211.1"/>
    </source>
</evidence>
<protein>
    <submittedName>
        <fullName evidence="2">Uncharacterized protein</fullName>
    </submittedName>
</protein>
<dbReference type="AlphaFoldDB" id="A0A921GCL6"/>
<reference evidence="2" key="2">
    <citation type="submission" date="2021-09" db="EMBL/GenBank/DDBJ databases">
        <authorList>
            <person name="Gilroy R."/>
        </authorList>
    </citation>
    <scope>NUCLEOTIDE SEQUENCE</scope>
    <source>
        <strain evidence="2">CHK193-16274</strain>
    </source>
</reference>
<keyword evidence="1" id="KW-0472">Membrane</keyword>
<feature type="transmembrane region" description="Helical" evidence="1">
    <location>
        <begin position="12"/>
        <end position="33"/>
    </location>
</feature>
<name>A0A921GCL6_9FIRM</name>
<evidence type="ECO:0000313" key="3">
    <source>
        <dbReference type="Proteomes" id="UP000749320"/>
    </source>
</evidence>
<proteinExistence type="predicted"/>
<accession>A0A921GCL6</accession>
<evidence type="ECO:0000256" key="1">
    <source>
        <dbReference type="SAM" id="Phobius"/>
    </source>
</evidence>
<keyword evidence="1" id="KW-1133">Transmembrane helix</keyword>
<dbReference type="Proteomes" id="UP000749320">
    <property type="component" value="Unassembled WGS sequence"/>
</dbReference>
<comment type="caution">
    <text evidence="2">The sequence shown here is derived from an EMBL/GenBank/DDBJ whole genome shotgun (WGS) entry which is preliminary data.</text>
</comment>